<dbReference type="PANTHER" id="PTHR47964">
    <property type="entry name" value="ATP-DEPENDENT DNA HELICASE HOMOLOG RECG, CHLOROPLASTIC"/>
    <property type="match status" value="1"/>
</dbReference>
<keyword evidence="8 9" id="KW-0234">DNA repair</keyword>
<keyword evidence="3 9" id="KW-0227">DNA damage</keyword>
<dbReference type="InterPro" id="IPR011545">
    <property type="entry name" value="DEAD/DEAH_box_helicase_dom"/>
</dbReference>
<evidence type="ECO:0000259" key="11">
    <source>
        <dbReference type="PROSITE" id="PS51194"/>
    </source>
</evidence>
<comment type="similarity">
    <text evidence="9">In the C-terminal section; belongs to the helicase family. RecG subfamily.</text>
</comment>
<dbReference type="SUPFAM" id="SSF143517">
    <property type="entry name" value="TRCF domain-like"/>
    <property type="match status" value="1"/>
</dbReference>
<dbReference type="GO" id="GO:0003684">
    <property type="term" value="F:damaged DNA binding"/>
    <property type="evidence" value="ECO:0007669"/>
    <property type="project" value="InterPro"/>
</dbReference>
<dbReference type="SMART" id="SM00490">
    <property type="entry name" value="HELICc"/>
    <property type="match status" value="1"/>
</dbReference>
<sequence length="1158" mass="130022">MQVADFLRLYRLDAELQTLSARLLAAYKPADATRPADDAARGSELRLHLRGLVGSQDAVVVAAAAHHAHPNVFILHDKDEAALFMADLRHLLPDGPEALLFPSSYKRPYEFDETENANVLMRAEVLNQLNASRQASVAALGTAPLIVTYPEALSEKVINRQSLVQNTFTAKVGDKLDVNFLGELLGQYDFEKSDFVYEAGQYAVRGGIVDVFSYANDLPYRLELFGDEIESIRTFNPETQLSVEPRTSVSIIPNVQTKLLQERRESFLEFLPRTSCLWVKDMRQTLDIVTELFDKAESNFKRLLEEAGGMQIVSKPSDLFEAGKSLKKCLDEYAIVEFGKRFYFKNAQEFQFTAKPQPSFNKDFERLLKNIRENKVRDYTTVIAADSVRQADRLRTIFDELDPNVQFQHLLIALREGYVDEQLGLAVYTDHQLFERYYRAQETRKFSKKKALTLRELKTLQPGDYVTHQDYGIARFAGLTQIEIGGHVQEAIRLVYRDDDVLTVSIHALHKIAKYSGAEGSPPTMSKLGSPEWENKKKSVKKKVKDIAADLIRLYAKRKSAPGFAFPKDDFLQAELESSFIYEDTPDQAKATEDVKQDMQQPHPMDRLVCGDVGFGKTEVAIRAAFKAAAGGKQVAVLVPTTILAMQHYKTFRDRLANLPVTVEYINRFKTAKQVKETMERVSAGKTDILIGTHALTNKKLQFKDLGLLIIDEEQKFGVKTKDKLKEIKVNVDTLTLSATPIPRTLHFSLMGARDLSVIATPPPNRQPVQTELHVFDEIIVRDAIARELKRGGQAFFVHNRISDIVEMAATIVRLVPNARVTVAHGQMEGEELEKRMMKFVEGEYDVLVSTNIIESGLDIPNANTIIINRAHLTGLSDLHQMRGRVGRSNRKAYCYLLTPPVANLPADARKRLNTLEEFSDLGAGFNVAMRDLDIRGAGNLLGGEQSGFINDLGYEAYHQVLDEAVQELKETEFRDLFLGEGMGGTSQQRLQVAAGALNSGPKETQIETDLPVLIPDTYVNNVSERLQLYAKLDRAQKPEELAKLVASMTDRFGPLPEQVQVLVDVVKLRWLASKLGMEKVTLKRDTLRAYLPAGPGTEAYFQGEKFGRILNFVQTHPRTARMKEQKDKLQVSIDGIRSVQMAQQLLVELGAEEAVAA</sequence>
<dbReference type="GO" id="GO:0003678">
    <property type="term" value="F:DNA helicase activity"/>
    <property type="evidence" value="ECO:0007669"/>
    <property type="project" value="TreeGrafter"/>
</dbReference>
<keyword evidence="1 9" id="KW-0963">Cytoplasm</keyword>
<dbReference type="SUPFAM" id="SSF141259">
    <property type="entry name" value="CarD-like"/>
    <property type="match status" value="1"/>
</dbReference>
<feature type="domain" description="Helicase ATP-binding" evidence="10">
    <location>
        <begin position="598"/>
        <end position="759"/>
    </location>
</feature>
<evidence type="ECO:0000256" key="7">
    <source>
        <dbReference type="ARBA" id="ARBA00023125"/>
    </source>
</evidence>
<dbReference type="Pfam" id="PF03461">
    <property type="entry name" value="TRCF"/>
    <property type="match status" value="1"/>
</dbReference>
<dbReference type="InterPro" id="IPR047112">
    <property type="entry name" value="RecG/Mfd"/>
</dbReference>
<dbReference type="Gene3D" id="2.40.10.170">
    <property type="match status" value="1"/>
</dbReference>
<dbReference type="Pfam" id="PF00270">
    <property type="entry name" value="DEAD"/>
    <property type="match status" value="1"/>
</dbReference>
<keyword evidence="7 9" id="KW-0238">DNA-binding</keyword>
<dbReference type="OrthoDB" id="9804325at2"/>
<dbReference type="PROSITE" id="PS51194">
    <property type="entry name" value="HELICASE_CTER"/>
    <property type="match status" value="1"/>
</dbReference>
<keyword evidence="13" id="KW-1185">Reference proteome</keyword>
<evidence type="ECO:0000256" key="6">
    <source>
        <dbReference type="ARBA" id="ARBA00022840"/>
    </source>
</evidence>
<dbReference type="CDD" id="cd17991">
    <property type="entry name" value="DEXHc_TRCF"/>
    <property type="match status" value="1"/>
</dbReference>
<evidence type="ECO:0000256" key="4">
    <source>
        <dbReference type="ARBA" id="ARBA00022801"/>
    </source>
</evidence>
<feature type="domain" description="Helicase C-terminal" evidence="11">
    <location>
        <begin position="768"/>
        <end position="934"/>
    </location>
</feature>
<evidence type="ECO:0000256" key="2">
    <source>
        <dbReference type="ARBA" id="ARBA00022741"/>
    </source>
</evidence>
<dbReference type="GO" id="GO:0005737">
    <property type="term" value="C:cytoplasm"/>
    <property type="evidence" value="ECO:0007669"/>
    <property type="project" value="UniProtKB-SubCell"/>
</dbReference>
<dbReference type="RefSeq" id="WP_144847913.1">
    <property type="nucleotide sequence ID" value="NZ_VMRJ01000003.1"/>
</dbReference>
<dbReference type="EMBL" id="VMRJ01000003">
    <property type="protein sequence ID" value="TVT40221.1"/>
    <property type="molecule type" value="Genomic_DNA"/>
</dbReference>
<dbReference type="InterPro" id="IPR001650">
    <property type="entry name" value="Helicase_C-like"/>
</dbReference>
<evidence type="ECO:0000256" key="5">
    <source>
        <dbReference type="ARBA" id="ARBA00022806"/>
    </source>
</evidence>
<dbReference type="InterPro" id="IPR037235">
    <property type="entry name" value="TRCF-like_C_D7"/>
</dbReference>
<dbReference type="HAMAP" id="MF_00969">
    <property type="entry name" value="TRCF"/>
    <property type="match status" value="1"/>
</dbReference>
<comment type="subcellular location">
    <subcellularLocation>
        <location evidence="9">Cytoplasm</location>
    </subcellularLocation>
</comment>
<accession>A0A558BUN7</accession>
<dbReference type="AlphaFoldDB" id="A0A558BUN7"/>
<evidence type="ECO:0000256" key="1">
    <source>
        <dbReference type="ARBA" id="ARBA00022490"/>
    </source>
</evidence>
<comment type="similarity">
    <text evidence="9">In the N-terminal section; belongs to the UvrB family.</text>
</comment>
<evidence type="ECO:0000256" key="9">
    <source>
        <dbReference type="HAMAP-Rule" id="MF_00969"/>
    </source>
</evidence>
<organism evidence="12 13">
    <name type="scientific">Hymenobacter setariae</name>
    <dbReference type="NCBI Taxonomy" id="2594794"/>
    <lineage>
        <taxon>Bacteria</taxon>
        <taxon>Pseudomonadati</taxon>
        <taxon>Bacteroidota</taxon>
        <taxon>Cytophagia</taxon>
        <taxon>Cytophagales</taxon>
        <taxon>Hymenobacteraceae</taxon>
        <taxon>Hymenobacter</taxon>
    </lineage>
</organism>
<dbReference type="InterPro" id="IPR014001">
    <property type="entry name" value="Helicase_ATP-bd"/>
</dbReference>
<dbReference type="InterPro" id="IPR005118">
    <property type="entry name" value="TRCF_C"/>
</dbReference>
<keyword evidence="4 9" id="KW-0378">Hydrolase</keyword>
<dbReference type="PROSITE" id="PS51192">
    <property type="entry name" value="HELICASE_ATP_BIND_1"/>
    <property type="match status" value="1"/>
</dbReference>
<evidence type="ECO:0000313" key="13">
    <source>
        <dbReference type="Proteomes" id="UP000317624"/>
    </source>
</evidence>
<dbReference type="InterPro" id="IPR004576">
    <property type="entry name" value="Mfd"/>
</dbReference>
<dbReference type="SMART" id="SM00982">
    <property type="entry name" value="TRCF"/>
    <property type="match status" value="1"/>
</dbReference>
<dbReference type="InterPro" id="IPR027417">
    <property type="entry name" value="P-loop_NTPase"/>
</dbReference>
<dbReference type="SMART" id="SM01058">
    <property type="entry name" value="CarD_TRCF"/>
    <property type="match status" value="1"/>
</dbReference>
<evidence type="ECO:0000259" key="10">
    <source>
        <dbReference type="PROSITE" id="PS51192"/>
    </source>
</evidence>
<dbReference type="GO" id="GO:0000716">
    <property type="term" value="P:transcription-coupled nucleotide-excision repair, DNA damage recognition"/>
    <property type="evidence" value="ECO:0007669"/>
    <property type="project" value="UniProtKB-UniRule"/>
</dbReference>
<dbReference type="GO" id="GO:0006355">
    <property type="term" value="P:regulation of DNA-templated transcription"/>
    <property type="evidence" value="ECO:0007669"/>
    <property type="project" value="UniProtKB-UniRule"/>
</dbReference>
<dbReference type="SMART" id="SM00487">
    <property type="entry name" value="DEXDc"/>
    <property type="match status" value="1"/>
</dbReference>
<dbReference type="Gene3D" id="3.90.1150.50">
    <property type="entry name" value="Transcription-repair-coupling factor, D7 domain"/>
    <property type="match status" value="1"/>
</dbReference>
<evidence type="ECO:0000256" key="8">
    <source>
        <dbReference type="ARBA" id="ARBA00023204"/>
    </source>
</evidence>
<keyword evidence="2 9" id="KW-0547">Nucleotide-binding</keyword>
<dbReference type="Gene3D" id="3.40.50.300">
    <property type="entry name" value="P-loop containing nucleotide triphosphate hydrolases"/>
    <property type="match status" value="2"/>
</dbReference>
<dbReference type="SUPFAM" id="SSF52540">
    <property type="entry name" value="P-loop containing nucleoside triphosphate hydrolases"/>
    <property type="match status" value="3"/>
</dbReference>
<dbReference type="InterPro" id="IPR041471">
    <property type="entry name" value="UvrB_inter"/>
</dbReference>
<dbReference type="NCBIfam" id="TIGR00580">
    <property type="entry name" value="mfd"/>
    <property type="match status" value="1"/>
</dbReference>
<keyword evidence="6 9" id="KW-0067">ATP-binding</keyword>
<keyword evidence="5" id="KW-0347">Helicase</keyword>
<name>A0A558BUN7_9BACT</name>
<evidence type="ECO:0000313" key="12">
    <source>
        <dbReference type="EMBL" id="TVT40221.1"/>
    </source>
</evidence>
<dbReference type="Pfam" id="PF02559">
    <property type="entry name" value="CarD_TRCF_RID"/>
    <property type="match status" value="1"/>
</dbReference>
<comment type="function">
    <text evidence="9">Couples transcription and DNA repair by recognizing RNA polymerase (RNAP) stalled at DNA lesions. Mediates ATP-dependent release of RNAP and its truncated transcript from the DNA, and recruitment of nucleotide excision repair machinery to the damaged site.</text>
</comment>
<dbReference type="InterPro" id="IPR036101">
    <property type="entry name" value="CarD-like/TRCF_RID_sf"/>
</dbReference>
<dbReference type="Gene3D" id="3.30.2060.10">
    <property type="entry name" value="Penicillin-binding protein 1b domain"/>
    <property type="match status" value="1"/>
</dbReference>
<evidence type="ECO:0000256" key="3">
    <source>
        <dbReference type="ARBA" id="ARBA00022763"/>
    </source>
</evidence>
<dbReference type="Gene3D" id="3.40.50.11180">
    <property type="match status" value="1"/>
</dbReference>
<dbReference type="GO" id="GO:0016787">
    <property type="term" value="F:hydrolase activity"/>
    <property type="evidence" value="ECO:0007669"/>
    <property type="project" value="UniProtKB-KW"/>
</dbReference>
<gene>
    <name evidence="9 12" type="primary">mfd</name>
    <name evidence="12" type="ORF">FNT36_12075</name>
</gene>
<dbReference type="Pfam" id="PF00271">
    <property type="entry name" value="Helicase_C"/>
    <property type="match status" value="1"/>
</dbReference>
<protein>
    <recommendedName>
        <fullName evidence="9">Transcription-repair-coupling factor</fullName>
        <shortName evidence="9">TRCF</shortName>
        <ecNumber evidence="9">3.6.4.-</ecNumber>
    </recommendedName>
</protein>
<dbReference type="EC" id="3.6.4.-" evidence="9"/>
<proteinExistence type="inferred from homology"/>
<dbReference type="GO" id="GO:0005524">
    <property type="term" value="F:ATP binding"/>
    <property type="evidence" value="ECO:0007669"/>
    <property type="project" value="UniProtKB-UniRule"/>
</dbReference>
<dbReference type="Proteomes" id="UP000317624">
    <property type="component" value="Unassembled WGS sequence"/>
</dbReference>
<dbReference type="PANTHER" id="PTHR47964:SF1">
    <property type="entry name" value="ATP-DEPENDENT DNA HELICASE HOMOLOG RECG, CHLOROPLASTIC"/>
    <property type="match status" value="1"/>
</dbReference>
<reference evidence="12 13" key="1">
    <citation type="submission" date="2019-07" db="EMBL/GenBank/DDBJ databases">
        <title>Hymenobacter sp. straun FUR1 Genome sequencing and assembly.</title>
        <authorList>
            <person name="Chhetri G."/>
        </authorList>
    </citation>
    <scope>NUCLEOTIDE SEQUENCE [LARGE SCALE GENOMIC DNA]</scope>
    <source>
        <strain evidence="12 13">Fur1</strain>
    </source>
</reference>
<dbReference type="InterPro" id="IPR003711">
    <property type="entry name" value="CarD-like/TRCF_RID"/>
</dbReference>
<comment type="caution">
    <text evidence="12">The sequence shown here is derived from an EMBL/GenBank/DDBJ whole genome shotgun (WGS) entry which is preliminary data.</text>
</comment>
<dbReference type="Pfam" id="PF17757">
    <property type="entry name" value="UvrB_inter"/>
    <property type="match status" value="1"/>
</dbReference>